<dbReference type="PROSITE" id="PS51273">
    <property type="entry name" value="GATASE_TYPE_1"/>
    <property type="match status" value="1"/>
</dbReference>
<dbReference type="SUPFAM" id="SSF52317">
    <property type="entry name" value="Class I glutamine amidotransferase-like"/>
    <property type="match status" value="1"/>
</dbReference>
<dbReference type="NCBIfam" id="NF005743">
    <property type="entry name" value="PRK07567.1"/>
    <property type="match status" value="1"/>
</dbReference>
<dbReference type="Pfam" id="PF00117">
    <property type="entry name" value="GATase"/>
    <property type="match status" value="1"/>
</dbReference>
<comment type="caution">
    <text evidence="2">The sequence shown here is derived from an EMBL/GenBank/DDBJ whole genome shotgun (WGS) entry which is preliminary data.</text>
</comment>
<dbReference type="EMBL" id="JACSPO010000005">
    <property type="protein sequence ID" value="MBD8062800.1"/>
    <property type="molecule type" value="Genomic_DNA"/>
</dbReference>
<keyword evidence="3" id="KW-1185">Reference proteome</keyword>
<dbReference type="InterPro" id="IPR017926">
    <property type="entry name" value="GATASE"/>
</dbReference>
<sequence length="243" mass="26575">MKPFLLISTRSEDDAADSEYASMLALGGLAEAELERLRLEAEPLPDLDLEAYSGIILGGSPFTSSVPDEHKSDTQRRVEAELSGLLDVLVERDYPFFGACYGIGTLARHIGGVLDGTYSEPISAPVISLTDEGRADPVLAGLPTSFQAFVGHKEACTHLPESAVILATSEHCPVQMFRVRSNLYGTQFHPELTLEALVERMTVYRHAGYFDPDDFDEVHREVAAADVSAAGQILTNFVRRYAR</sequence>
<dbReference type="Proteomes" id="UP000661894">
    <property type="component" value="Unassembled WGS sequence"/>
</dbReference>
<dbReference type="InterPro" id="IPR044992">
    <property type="entry name" value="ChyE-like"/>
</dbReference>
<dbReference type="CDD" id="cd01741">
    <property type="entry name" value="GATase1_1"/>
    <property type="match status" value="1"/>
</dbReference>
<dbReference type="Gene3D" id="3.40.50.880">
    <property type="match status" value="1"/>
</dbReference>
<protein>
    <submittedName>
        <fullName evidence="2">Glutamine amidotransferase</fullName>
    </submittedName>
</protein>
<evidence type="ECO:0000313" key="2">
    <source>
        <dbReference type="EMBL" id="MBD8062800.1"/>
    </source>
</evidence>
<evidence type="ECO:0000313" key="3">
    <source>
        <dbReference type="Proteomes" id="UP000661894"/>
    </source>
</evidence>
<reference evidence="2 3" key="1">
    <citation type="submission" date="2020-08" db="EMBL/GenBank/DDBJ databases">
        <title>A Genomic Blueprint of the Chicken Gut Microbiome.</title>
        <authorList>
            <person name="Gilroy R."/>
            <person name="Ravi A."/>
            <person name="Getino M."/>
            <person name="Pursley I."/>
            <person name="Horton D.L."/>
            <person name="Alikhan N.-F."/>
            <person name="Baker D."/>
            <person name="Gharbi K."/>
            <person name="Hall N."/>
            <person name="Watson M."/>
            <person name="Adriaenssens E.M."/>
            <person name="Foster-Nyarko E."/>
            <person name="Jarju S."/>
            <person name="Secka A."/>
            <person name="Antonio M."/>
            <person name="Oren A."/>
            <person name="Chaudhuri R."/>
            <person name="La Ragione R.M."/>
            <person name="Hildebrand F."/>
            <person name="Pallen M.J."/>
        </authorList>
    </citation>
    <scope>NUCLEOTIDE SEQUENCE [LARGE SCALE GENOMIC DNA]</scope>
    <source>
        <strain evidence="2 3">Sa1BUA1</strain>
    </source>
</reference>
<dbReference type="PANTHER" id="PTHR42695">
    <property type="entry name" value="GLUTAMINE AMIDOTRANSFERASE YLR126C-RELATED"/>
    <property type="match status" value="1"/>
</dbReference>
<dbReference type="RefSeq" id="WP_251839900.1">
    <property type="nucleotide sequence ID" value="NZ_JACSPO010000005.1"/>
</dbReference>
<keyword evidence="2" id="KW-0315">Glutamine amidotransferase</keyword>
<organism evidence="2 3">
    <name type="scientific">Oceanitalea stevensii</name>
    <dbReference type="NCBI Taxonomy" id="2763072"/>
    <lineage>
        <taxon>Bacteria</taxon>
        <taxon>Bacillati</taxon>
        <taxon>Actinomycetota</taxon>
        <taxon>Actinomycetes</taxon>
        <taxon>Micrococcales</taxon>
        <taxon>Bogoriellaceae</taxon>
        <taxon>Georgenia</taxon>
    </lineage>
</organism>
<accession>A0ABR8Z383</accession>
<feature type="domain" description="Glutamine amidotransferase" evidence="1">
    <location>
        <begin position="49"/>
        <end position="195"/>
    </location>
</feature>
<dbReference type="InterPro" id="IPR029062">
    <property type="entry name" value="Class_I_gatase-like"/>
</dbReference>
<name>A0ABR8Z383_9MICO</name>
<evidence type="ECO:0000259" key="1">
    <source>
        <dbReference type="Pfam" id="PF00117"/>
    </source>
</evidence>
<gene>
    <name evidence="2" type="ORF">H9624_10745</name>
</gene>
<proteinExistence type="predicted"/>
<dbReference type="PANTHER" id="PTHR42695:SF5">
    <property type="entry name" value="GLUTAMINE AMIDOTRANSFERASE YLR126C-RELATED"/>
    <property type="match status" value="1"/>
</dbReference>